<feature type="chain" id="PRO_5022669025" evidence="1">
    <location>
        <begin position="24"/>
        <end position="184"/>
    </location>
</feature>
<proteinExistence type="predicted"/>
<feature type="signal peptide" evidence="1">
    <location>
        <begin position="1"/>
        <end position="23"/>
    </location>
</feature>
<protein>
    <submittedName>
        <fullName evidence="2">DUF4251 domain-containing protein</fullName>
    </submittedName>
</protein>
<accession>A0A5C4SDQ3</accession>
<organism evidence="2 3">
    <name type="scientific">Allotamlana fucoidanivorans</name>
    <dbReference type="NCBI Taxonomy" id="2583814"/>
    <lineage>
        <taxon>Bacteria</taxon>
        <taxon>Pseudomonadati</taxon>
        <taxon>Bacteroidota</taxon>
        <taxon>Flavobacteriia</taxon>
        <taxon>Flavobacteriales</taxon>
        <taxon>Flavobacteriaceae</taxon>
        <taxon>Allotamlana</taxon>
    </lineage>
</organism>
<dbReference type="PROSITE" id="PS51257">
    <property type="entry name" value="PROKAR_LIPOPROTEIN"/>
    <property type="match status" value="1"/>
</dbReference>
<keyword evidence="1" id="KW-0732">Signal</keyword>
<dbReference type="Proteomes" id="UP000308713">
    <property type="component" value="Unassembled WGS sequence"/>
</dbReference>
<dbReference type="Gene3D" id="2.40.128.410">
    <property type="match status" value="1"/>
</dbReference>
<dbReference type="AlphaFoldDB" id="A0A5C4SDQ3"/>
<keyword evidence="3" id="KW-1185">Reference proteome</keyword>
<evidence type="ECO:0000313" key="2">
    <source>
        <dbReference type="EMBL" id="TNJ41679.1"/>
    </source>
</evidence>
<reference evidence="2 3" key="1">
    <citation type="submission" date="2019-05" db="EMBL/GenBank/DDBJ databases">
        <title>Tamlana fucoidanivorans sp. nov., isolated from the surface of algae collected from Fujian province in China.</title>
        <authorList>
            <person name="Li J."/>
        </authorList>
    </citation>
    <scope>NUCLEOTIDE SEQUENCE [LARGE SCALE GENOMIC DNA]</scope>
    <source>
        <strain evidence="2 3">CW2-9</strain>
    </source>
</reference>
<name>A0A5C4SDQ3_9FLAO</name>
<dbReference type="RefSeq" id="WP_139698666.1">
    <property type="nucleotide sequence ID" value="NZ_CP074074.1"/>
</dbReference>
<dbReference type="Pfam" id="PF14059">
    <property type="entry name" value="DUF4251"/>
    <property type="match status" value="1"/>
</dbReference>
<dbReference type="OrthoDB" id="1448121at2"/>
<dbReference type="InterPro" id="IPR025347">
    <property type="entry name" value="DUF4251"/>
</dbReference>
<evidence type="ECO:0000313" key="3">
    <source>
        <dbReference type="Proteomes" id="UP000308713"/>
    </source>
</evidence>
<dbReference type="EMBL" id="VDCS01000017">
    <property type="protein sequence ID" value="TNJ41679.1"/>
    <property type="molecule type" value="Genomic_DNA"/>
</dbReference>
<evidence type="ECO:0000256" key="1">
    <source>
        <dbReference type="SAM" id="SignalP"/>
    </source>
</evidence>
<sequence length="184" mass="20079">MKGSYLYAILVFFVLMSCGSSKNQVTQAEIDALTNLVQSKKFTIDSEWAYPMATASMQRVAGLLQPGSNAGSINLIGNSNFLNVSGNTVKSYLPYFGERQMGGAYGGGDSAIQFDGETKDYKVSEGKNNSYIISFDALSNSENFRVIIKVFPNMNADMSLTGNNRQTISYSGKILPLKEEKAEK</sequence>
<gene>
    <name evidence="2" type="ORF">FGF67_15455</name>
</gene>
<comment type="caution">
    <text evidence="2">The sequence shown here is derived from an EMBL/GenBank/DDBJ whole genome shotgun (WGS) entry which is preliminary data.</text>
</comment>